<feature type="domain" description="Phosphoribosyltransferase" evidence="3">
    <location>
        <begin position="12"/>
        <end position="160"/>
    </location>
</feature>
<accession>A0ABY9RPW3</accession>
<dbReference type="PANTHER" id="PTHR43363">
    <property type="entry name" value="HYPOXANTHINE PHOSPHORIBOSYLTRANSFERASE"/>
    <property type="match status" value="1"/>
</dbReference>
<evidence type="ECO:0000313" key="5">
    <source>
        <dbReference type="Proteomes" id="UP001181355"/>
    </source>
</evidence>
<evidence type="ECO:0000256" key="2">
    <source>
        <dbReference type="ARBA" id="ARBA00022679"/>
    </source>
</evidence>
<dbReference type="Gene3D" id="3.40.50.2020">
    <property type="match status" value="1"/>
</dbReference>
<keyword evidence="1 4" id="KW-0328">Glycosyltransferase</keyword>
<keyword evidence="2" id="KW-0808">Transferase</keyword>
<dbReference type="EMBL" id="CP133720">
    <property type="protein sequence ID" value="WMW82300.1"/>
    <property type="molecule type" value="Genomic_DNA"/>
</dbReference>
<dbReference type="PANTHER" id="PTHR43363:SF1">
    <property type="entry name" value="HYPOXANTHINE-GUANINE PHOSPHORIBOSYLTRANSFERASE"/>
    <property type="match status" value="1"/>
</dbReference>
<dbReference type="Pfam" id="PF00156">
    <property type="entry name" value="Pribosyltran"/>
    <property type="match status" value="1"/>
</dbReference>
<evidence type="ECO:0000313" key="4">
    <source>
        <dbReference type="EMBL" id="WMW82300.1"/>
    </source>
</evidence>
<name>A0ABY9RPW3_9BURK</name>
<organism evidence="4 5">
    <name type="scientific">Undibacterium cyanobacteriorum</name>
    <dbReference type="NCBI Taxonomy" id="3073561"/>
    <lineage>
        <taxon>Bacteria</taxon>
        <taxon>Pseudomonadati</taxon>
        <taxon>Pseudomonadota</taxon>
        <taxon>Betaproteobacteria</taxon>
        <taxon>Burkholderiales</taxon>
        <taxon>Oxalobacteraceae</taxon>
        <taxon>Undibacterium</taxon>
    </lineage>
</organism>
<dbReference type="RefSeq" id="WP_309483773.1">
    <property type="nucleotide sequence ID" value="NZ_CP133720.1"/>
</dbReference>
<sequence length="177" mass="20182">MSENLKTDLWISWDDYNHLIERLAIQVHDSGWQFDHMVCLARGGLRIGDVFSRLFKKSLNILTVSSYRGEGGQEHQQLLIGEHISGLSGQLEGRVLLLDDLADSGLTFLEVDKCLRQRYTGITEMKSASLWAKSVSKMMPDYYVEFVEGSPWIHQPFEIYDSFSIADLKKEHAEAQG</sequence>
<dbReference type="InterPro" id="IPR029057">
    <property type="entry name" value="PRTase-like"/>
</dbReference>
<dbReference type="InterPro" id="IPR000836">
    <property type="entry name" value="PRTase_dom"/>
</dbReference>
<gene>
    <name evidence="4" type="ORF">RF679_08490</name>
</gene>
<dbReference type="Proteomes" id="UP001181355">
    <property type="component" value="Chromosome"/>
</dbReference>
<dbReference type="CDD" id="cd06223">
    <property type="entry name" value="PRTases_typeI"/>
    <property type="match status" value="1"/>
</dbReference>
<evidence type="ECO:0000259" key="3">
    <source>
        <dbReference type="Pfam" id="PF00156"/>
    </source>
</evidence>
<protein>
    <submittedName>
        <fullName evidence="4">Phosphoribosyltransferase domain-containing protein</fullName>
    </submittedName>
</protein>
<reference evidence="4" key="1">
    <citation type="submission" date="2023-09" db="EMBL/GenBank/DDBJ databases">
        <title>Undibacterium sp. 20NA77.5 isolated from freshwater.</title>
        <authorList>
            <person name="Le V."/>
            <person name="Ko S.-R."/>
            <person name="Ahn C.-Y."/>
            <person name="Oh H.-M."/>
        </authorList>
    </citation>
    <scope>NUCLEOTIDE SEQUENCE</scope>
    <source>
        <strain evidence="4">20NA77.5</strain>
    </source>
</reference>
<keyword evidence="5" id="KW-1185">Reference proteome</keyword>
<dbReference type="SUPFAM" id="SSF53271">
    <property type="entry name" value="PRTase-like"/>
    <property type="match status" value="1"/>
</dbReference>
<dbReference type="GO" id="GO:0016757">
    <property type="term" value="F:glycosyltransferase activity"/>
    <property type="evidence" value="ECO:0007669"/>
    <property type="project" value="UniProtKB-KW"/>
</dbReference>
<proteinExistence type="predicted"/>
<evidence type="ECO:0000256" key="1">
    <source>
        <dbReference type="ARBA" id="ARBA00022676"/>
    </source>
</evidence>